<evidence type="ECO:0000313" key="6">
    <source>
        <dbReference type="EMBL" id="KAK7809965.1"/>
    </source>
</evidence>
<dbReference type="PROSITE" id="PS00420">
    <property type="entry name" value="SRCR_1"/>
    <property type="match status" value="2"/>
</dbReference>
<evidence type="ECO:0000259" key="5">
    <source>
        <dbReference type="PROSITE" id="PS50287"/>
    </source>
</evidence>
<keyword evidence="1" id="KW-0732">Signal</keyword>
<dbReference type="PANTHER" id="PTHR48071:SF18">
    <property type="entry name" value="DELETED IN MALIGNANT BRAIN TUMORS 1 PROTEIN-RELATED"/>
    <property type="match status" value="1"/>
</dbReference>
<dbReference type="PANTHER" id="PTHR48071">
    <property type="entry name" value="SRCR DOMAIN-CONTAINING PROTEIN"/>
    <property type="match status" value="1"/>
</dbReference>
<keyword evidence="2 4" id="KW-1015">Disulfide bond</keyword>
<evidence type="ECO:0000256" key="3">
    <source>
        <dbReference type="ARBA" id="ARBA00023180"/>
    </source>
</evidence>
<proteinExistence type="predicted"/>
<dbReference type="FunFam" id="3.10.250.10:FF:000005">
    <property type="entry name" value="Neurotrypsin isoform A"/>
    <property type="match status" value="2"/>
</dbReference>
<dbReference type="InterPro" id="IPR001190">
    <property type="entry name" value="SRCR"/>
</dbReference>
<dbReference type="SUPFAM" id="SSF50494">
    <property type="entry name" value="Trypsin-like serine proteases"/>
    <property type="match status" value="1"/>
</dbReference>
<dbReference type="PRINTS" id="PR00258">
    <property type="entry name" value="SPERACTRCPTR"/>
</dbReference>
<comment type="caution">
    <text evidence="6">The sequence shown here is derived from an EMBL/GenBank/DDBJ whole genome shotgun (WGS) entry which is preliminary data.</text>
</comment>
<dbReference type="SUPFAM" id="SSF56487">
    <property type="entry name" value="SRCR-like"/>
    <property type="match status" value="2"/>
</dbReference>
<name>A0AAW0I6X3_MYOGA</name>
<dbReference type="GO" id="GO:0006508">
    <property type="term" value="P:proteolysis"/>
    <property type="evidence" value="ECO:0007669"/>
    <property type="project" value="InterPro"/>
</dbReference>
<gene>
    <name evidence="6" type="ORF">U0070_024885</name>
</gene>
<evidence type="ECO:0000256" key="4">
    <source>
        <dbReference type="PROSITE-ProRule" id="PRU00196"/>
    </source>
</evidence>
<sequence length="451" mass="50539">MRQEHLSLWKPEFIPFSVRSVALPKRGMVHILGKDLVRYCWTKYAALETSCPLSSVQRAPGESTTVAIKKMLECLVSLSQVRYHFLDVPSSALVMDGVIRLAGGRSGHEGRLEVYYRGKWGTICDDGWTEMNTYVACRLLGFKYGKQSSVNHFEGSNGPIWLDDVNCSGKEASFIQCSRRQWGRHDCSHREDVGLTCYPDSDGHRLSPGFPIRLMDGENKKEGRVEVFVNGQWGTICDDGWTDKDAAVICRQLGYQGPARARTMAYFGEGKGPIHMDNVKCTGSEKTLAECVKQDIGRHNCRHSEDAGVICDYSEKKASGRGSKELSSGCGLRLLHRRQKRIIGGNNSLRYGNHTRSYAVRVGDYHTLVPEEFEEEIGVQQIVIHRNYRPDSSDYDIALVKLQGVGEQCARLSSHVLPACLPLWRERPQKTASNCHITGWGDTGNIKKEAH</sequence>
<dbReference type="InterPro" id="IPR001254">
    <property type="entry name" value="Trypsin_dom"/>
</dbReference>
<evidence type="ECO:0000256" key="2">
    <source>
        <dbReference type="ARBA" id="ARBA00023157"/>
    </source>
</evidence>
<dbReference type="AlphaFoldDB" id="A0AAW0I6X3"/>
<feature type="disulfide bond" evidence="4">
    <location>
        <begin position="281"/>
        <end position="291"/>
    </location>
</feature>
<dbReference type="EMBL" id="JBBHLL010000208">
    <property type="protein sequence ID" value="KAK7809965.1"/>
    <property type="molecule type" value="Genomic_DNA"/>
</dbReference>
<dbReference type="GO" id="GO:0004252">
    <property type="term" value="F:serine-type endopeptidase activity"/>
    <property type="evidence" value="ECO:0007669"/>
    <property type="project" value="InterPro"/>
</dbReference>
<feature type="domain" description="SRCR" evidence="5">
    <location>
        <begin position="99"/>
        <end position="198"/>
    </location>
</feature>
<dbReference type="GO" id="GO:0016020">
    <property type="term" value="C:membrane"/>
    <property type="evidence" value="ECO:0007669"/>
    <property type="project" value="InterPro"/>
</dbReference>
<feature type="disulfide bond" evidence="4">
    <location>
        <begin position="237"/>
        <end position="301"/>
    </location>
</feature>
<dbReference type="SMART" id="SM00202">
    <property type="entry name" value="SR"/>
    <property type="match status" value="2"/>
</dbReference>
<dbReference type="Pfam" id="PF00089">
    <property type="entry name" value="Trypsin"/>
    <property type="match status" value="1"/>
</dbReference>
<dbReference type="Gene3D" id="2.40.10.10">
    <property type="entry name" value="Trypsin-like serine proteases"/>
    <property type="match status" value="1"/>
</dbReference>
<organism evidence="6 7">
    <name type="scientific">Myodes glareolus</name>
    <name type="common">Bank vole</name>
    <name type="synonym">Clethrionomys glareolus</name>
    <dbReference type="NCBI Taxonomy" id="447135"/>
    <lineage>
        <taxon>Eukaryota</taxon>
        <taxon>Metazoa</taxon>
        <taxon>Chordata</taxon>
        <taxon>Craniata</taxon>
        <taxon>Vertebrata</taxon>
        <taxon>Euteleostomi</taxon>
        <taxon>Mammalia</taxon>
        <taxon>Eutheria</taxon>
        <taxon>Euarchontoglires</taxon>
        <taxon>Glires</taxon>
        <taxon>Rodentia</taxon>
        <taxon>Myomorpha</taxon>
        <taxon>Muroidea</taxon>
        <taxon>Cricetidae</taxon>
        <taxon>Arvicolinae</taxon>
        <taxon>Myodes</taxon>
    </lineage>
</organism>
<comment type="caution">
    <text evidence="4">Lacks conserved residue(s) required for the propagation of feature annotation.</text>
</comment>
<feature type="domain" description="SRCR" evidence="5">
    <location>
        <begin position="212"/>
        <end position="312"/>
    </location>
</feature>
<keyword evidence="3" id="KW-0325">Glycoprotein</keyword>
<keyword evidence="7" id="KW-1185">Reference proteome</keyword>
<dbReference type="InterPro" id="IPR036772">
    <property type="entry name" value="SRCR-like_dom_sf"/>
</dbReference>
<evidence type="ECO:0000256" key="1">
    <source>
        <dbReference type="ARBA" id="ARBA00022729"/>
    </source>
</evidence>
<dbReference type="Gene3D" id="3.10.250.10">
    <property type="entry name" value="SRCR-like domain"/>
    <property type="match status" value="2"/>
</dbReference>
<feature type="disulfide bond" evidence="4">
    <location>
        <begin position="250"/>
        <end position="311"/>
    </location>
</feature>
<protein>
    <recommendedName>
        <fullName evidence="5">SRCR domain-containing protein</fullName>
    </recommendedName>
</protein>
<dbReference type="Proteomes" id="UP001488838">
    <property type="component" value="Unassembled WGS sequence"/>
</dbReference>
<feature type="disulfide bond" evidence="4">
    <location>
        <begin position="167"/>
        <end position="177"/>
    </location>
</feature>
<dbReference type="InterPro" id="IPR043504">
    <property type="entry name" value="Peptidase_S1_PA_chymotrypsin"/>
</dbReference>
<reference evidence="6 7" key="1">
    <citation type="journal article" date="2023" name="bioRxiv">
        <title>Conserved and derived expression patterns and positive selection on dental genes reveal complex evolutionary context of ever-growing rodent molars.</title>
        <authorList>
            <person name="Calamari Z.T."/>
            <person name="Song A."/>
            <person name="Cohen E."/>
            <person name="Akter M."/>
            <person name="Roy R.D."/>
            <person name="Hallikas O."/>
            <person name="Christensen M.M."/>
            <person name="Li P."/>
            <person name="Marangoni P."/>
            <person name="Jernvall J."/>
            <person name="Klein O.D."/>
        </authorList>
    </citation>
    <scope>NUCLEOTIDE SEQUENCE [LARGE SCALE GENOMIC DNA]</scope>
    <source>
        <strain evidence="6">V071</strain>
    </source>
</reference>
<evidence type="ECO:0000313" key="7">
    <source>
        <dbReference type="Proteomes" id="UP001488838"/>
    </source>
</evidence>
<dbReference type="InterPro" id="IPR009003">
    <property type="entry name" value="Peptidase_S1_PA"/>
</dbReference>
<accession>A0AAW0I6X3</accession>
<dbReference type="PROSITE" id="PS50287">
    <property type="entry name" value="SRCR_2"/>
    <property type="match status" value="2"/>
</dbReference>
<dbReference type="Pfam" id="PF00530">
    <property type="entry name" value="SRCR"/>
    <property type="match status" value="2"/>
</dbReference>